<reference evidence="1 2" key="1">
    <citation type="journal article" date="2021" name="bioRxiv">
        <title>Chromosome-scale and haplotype-resolved genome assembly of a tetraploid potato cultivar.</title>
        <authorList>
            <person name="Sun H."/>
            <person name="Jiao W.-B."/>
            <person name="Krause K."/>
            <person name="Campoy J.A."/>
            <person name="Goel M."/>
            <person name="Folz-Donahue K."/>
            <person name="Kukat C."/>
            <person name="Huettel B."/>
            <person name="Schneeberger K."/>
        </authorList>
    </citation>
    <scope>NUCLEOTIDE SEQUENCE [LARGE SCALE GENOMIC DNA]</scope>
    <source>
        <strain evidence="1">SolTubOtavaFocal</strain>
        <tissue evidence="1">Leaves</tissue>
    </source>
</reference>
<dbReference type="Proteomes" id="UP000826656">
    <property type="component" value="Unassembled WGS sequence"/>
</dbReference>
<name>A0ABQ7WFY6_SOLTU</name>
<comment type="caution">
    <text evidence="1">The sequence shown here is derived from an EMBL/GenBank/DDBJ whole genome shotgun (WGS) entry which is preliminary data.</text>
</comment>
<organism evidence="1 2">
    <name type="scientific">Solanum tuberosum</name>
    <name type="common">Potato</name>
    <dbReference type="NCBI Taxonomy" id="4113"/>
    <lineage>
        <taxon>Eukaryota</taxon>
        <taxon>Viridiplantae</taxon>
        <taxon>Streptophyta</taxon>
        <taxon>Embryophyta</taxon>
        <taxon>Tracheophyta</taxon>
        <taxon>Spermatophyta</taxon>
        <taxon>Magnoliopsida</taxon>
        <taxon>eudicotyledons</taxon>
        <taxon>Gunneridae</taxon>
        <taxon>Pentapetalae</taxon>
        <taxon>asterids</taxon>
        <taxon>lamiids</taxon>
        <taxon>Solanales</taxon>
        <taxon>Solanaceae</taxon>
        <taxon>Solanoideae</taxon>
        <taxon>Solaneae</taxon>
        <taxon>Solanum</taxon>
    </lineage>
</organism>
<keyword evidence="2" id="KW-1185">Reference proteome</keyword>
<accession>A0ABQ7WFY6</accession>
<evidence type="ECO:0000313" key="2">
    <source>
        <dbReference type="Proteomes" id="UP000826656"/>
    </source>
</evidence>
<sequence length="140" mass="15255">MLLPLSSSNSRGVVVAGRKREKAKAATALAAVSAHNRCSLRGANAAVIFLPEREATGGTISVLLLLPDGDRLVAWMLADWSYWQRWRFTNGLCAPAEALHCCSLLILQATLARKKDGGERKTERRVKGVWAADLERRGGE</sequence>
<proteinExistence type="predicted"/>
<evidence type="ECO:0000313" key="1">
    <source>
        <dbReference type="EMBL" id="KAH0778905.1"/>
    </source>
</evidence>
<dbReference type="EMBL" id="JAIVGD010000002">
    <property type="protein sequence ID" value="KAH0778905.1"/>
    <property type="molecule type" value="Genomic_DNA"/>
</dbReference>
<protein>
    <submittedName>
        <fullName evidence="1">Uncharacterized protein</fullName>
    </submittedName>
</protein>
<gene>
    <name evidence="1" type="ORF">KY290_005332</name>
</gene>